<gene>
    <name evidence="3" type="ORF">ACFOUW_20960</name>
</gene>
<evidence type="ECO:0000313" key="3">
    <source>
        <dbReference type="EMBL" id="MFC3763321.1"/>
    </source>
</evidence>
<proteinExistence type="predicted"/>
<dbReference type="InterPro" id="IPR008979">
    <property type="entry name" value="Galactose-bd-like_sf"/>
</dbReference>
<evidence type="ECO:0000256" key="1">
    <source>
        <dbReference type="SAM" id="SignalP"/>
    </source>
</evidence>
<feature type="signal peptide" evidence="1">
    <location>
        <begin position="1"/>
        <end position="19"/>
    </location>
</feature>
<feature type="chain" id="PRO_5046556082" evidence="1">
    <location>
        <begin position="20"/>
        <end position="362"/>
    </location>
</feature>
<organism evidence="3 4">
    <name type="scientific">Tenggerimyces flavus</name>
    <dbReference type="NCBI Taxonomy" id="1708749"/>
    <lineage>
        <taxon>Bacteria</taxon>
        <taxon>Bacillati</taxon>
        <taxon>Actinomycetota</taxon>
        <taxon>Actinomycetes</taxon>
        <taxon>Propionibacteriales</taxon>
        <taxon>Nocardioidaceae</taxon>
        <taxon>Tenggerimyces</taxon>
    </lineage>
</organism>
<feature type="domain" description="CBM6" evidence="2">
    <location>
        <begin position="234"/>
        <end position="353"/>
    </location>
</feature>
<dbReference type="SUPFAM" id="SSF49785">
    <property type="entry name" value="Galactose-binding domain-like"/>
    <property type="match status" value="1"/>
</dbReference>
<dbReference type="Gene3D" id="3.40.50.1110">
    <property type="entry name" value="SGNH hydrolase"/>
    <property type="match status" value="1"/>
</dbReference>
<evidence type="ECO:0000259" key="2">
    <source>
        <dbReference type="PROSITE" id="PS51175"/>
    </source>
</evidence>
<dbReference type="PANTHER" id="PTHR30383:SF5">
    <property type="entry name" value="SGNH HYDROLASE-TYPE ESTERASE DOMAIN-CONTAINING PROTEIN"/>
    <property type="match status" value="1"/>
</dbReference>
<reference evidence="4" key="1">
    <citation type="journal article" date="2019" name="Int. J. Syst. Evol. Microbiol.">
        <title>The Global Catalogue of Microorganisms (GCM) 10K type strain sequencing project: providing services to taxonomists for standard genome sequencing and annotation.</title>
        <authorList>
            <consortium name="The Broad Institute Genomics Platform"/>
            <consortium name="The Broad Institute Genome Sequencing Center for Infectious Disease"/>
            <person name="Wu L."/>
            <person name="Ma J."/>
        </authorList>
    </citation>
    <scope>NUCLEOTIDE SEQUENCE [LARGE SCALE GENOMIC DNA]</scope>
    <source>
        <strain evidence="4">CGMCC 4.7241</strain>
    </source>
</reference>
<accession>A0ABV7YDK6</accession>
<protein>
    <submittedName>
        <fullName evidence="3">GDSL-type esterase/lipase family protein</fullName>
    </submittedName>
</protein>
<sequence>MRRLLAAVATGVLAVTVGAAAPASGSAPAVADAAAVRIMPMGSSTTAGSIPGGYRSDLYQMLTSAGLSVDFVGAITDAGPAQLPDRDHEGHGGFVLSQLTEIATDRATRFQPDVVLLHAGANDVLGNVDLPNAPARLEQLIDTLLAVVPNAVIIVSTVGPMGDPATDARAKTFNAAIPFIVQKKVDEGKKVRFVDMRTTLLATDVAADKIHLTHSGNTKMAYRWYGALVSSPVIRYEAEHATFRNAQALTTTLASNNGKAGKIDLADSYAEFAVDAPYAGTWRLFVRGGNGTTTPCTHTMTVNGAQSRTVTYQRFGWEQWTVTAQTVTLNAGRNAVRFTKGTCFAEIDAIDLTRETTTWPPL</sequence>
<dbReference type="Gene3D" id="2.60.120.260">
    <property type="entry name" value="Galactose-binding domain-like"/>
    <property type="match status" value="1"/>
</dbReference>
<name>A0ABV7YDK6_9ACTN</name>
<dbReference type="InterPro" id="IPR051532">
    <property type="entry name" value="Ester_Hydrolysis_Enzymes"/>
</dbReference>
<keyword evidence="1" id="KW-0732">Signal</keyword>
<dbReference type="InterPro" id="IPR036514">
    <property type="entry name" value="SGNH_hydro_sf"/>
</dbReference>
<dbReference type="SUPFAM" id="SSF52266">
    <property type="entry name" value="SGNH hydrolase"/>
    <property type="match status" value="1"/>
</dbReference>
<dbReference type="InterPro" id="IPR005084">
    <property type="entry name" value="CBM6"/>
</dbReference>
<dbReference type="EMBL" id="JBHRZH010000017">
    <property type="protein sequence ID" value="MFC3763321.1"/>
    <property type="molecule type" value="Genomic_DNA"/>
</dbReference>
<comment type="caution">
    <text evidence="3">The sequence shown here is derived from an EMBL/GenBank/DDBJ whole genome shotgun (WGS) entry which is preliminary data.</text>
</comment>
<evidence type="ECO:0000313" key="4">
    <source>
        <dbReference type="Proteomes" id="UP001595699"/>
    </source>
</evidence>
<dbReference type="Pfam" id="PF13472">
    <property type="entry name" value="Lipase_GDSL_2"/>
    <property type="match status" value="1"/>
</dbReference>
<dbReference type="Pfam" id="PF16990">
    <property type="entry name" value="CBM_35"/>
    <property type="match status" value="1"/>
</dbReference>
<dbReference type="RefSeq" id="WP_205119616.1">
    <property type="nucleotide sequence ID" value="NZ_JAFBCM010000001.1"/>
</dbReference>
<dbReference type="InterPro" id="IPR013830">
    <property type="entry name" value="SGNH_hydro"/>
</dbReference>
<keyword evidence="4" id="KW-1185">Reference proteome</keyword>
<dbReference type="PANTHER" id="PTHR30383">
    <property type="entry name" value="THIOESTERASE 1/PROTEASE 1/LYSOPHOSPHOLIPASE L1"/>
    <property type="match status" value="1"/>
</dbReference>
<dbReference type="CDD" id="cd01833">
    <property type="entry name" value="XynB_like"/>
    <property type="match status" value="1"/>
</dbReference>
<dbReference type="PROSITE" id="PS51175">
    <property type="entry name" value="CBM6"/>
    <property type="match status" value="1"/>
</dbReference>
<dbReference type="Proteomes" id="UP001595699">
    <property type="component" value="Unassembled WGS sequence"/>
</dbReference>